<dbReference type="PANTHER" id="PTHR48108">
    <property type="entry name" value="CBS DOMAIN-CONTAINING PROTEIN CBSX2, CHLOROPLASTIC"/>
    <property type="match status" value="1"/>
</dbReference>
<dbReference type="SMART" id="SM00116">
    <property type="entry name" value="CBS"/>
    <property type="match status" value="4"/>
</dbReference>
<dbReference type="CDD" id="cd04631">
    <property type="entry name" value="CBS_archAMPK_gamma-repeat2"/>
    <property type="match status" value="1"/>
</dbReference>
<dbReference type="Pfam" id="PF00571">
    <property type="entry name" value="CBS"/>
    <property type="match status" value="4"/>
</dbReference>
<evidence type="ECO:0000313" key="6">
    <source>
        <dbReference type="EMBL" id="RQD84498.1"/>
    </source>
</evidence>
<keyword evidence="1" id="KW-0028">Amino-acid biosynthesis</keyword>
<evidence type="ECO:0000256" key="4">
    <source>
        <dbReference type="PROSITE-ProRule" id="PRU00703"/>
    </source>
</evidence>
<dbReference type="Gene3D" id="3.10.580.10">
    <property type="entry name" value="CBS-domain"/>
    <property type="match status" value="2"/>
</dbReference>
<dbReference type="EMBL" id="QZAB01000357">
    <property type="protein sequence ID" value="RQD84498.1"/>
    <property type="molecule type" value="Genomic_DNA"/>
</dbReference>
<keyword evidence="3" id="KW-0486">Methionine biosynthesis</keyword>
<dbReference type="InterPro" id="IPR051462">
    <property type="entry name" value="CBS_domain-containing"/>
</dbReference>
<keyword evidence="4" id="KW-0129">CBS domain</keyword>
<dbReference type="CDD" id="cd17779">
    <property type="entry name" value="CBS_archAMPK_gamma-repeat1"/>
    <property type="match status" value="1"/>
</dbReference>
<organism evidence="6 7">
    <name type="scientific">Methanosalsum natronophilum</name>
    <dbReference type="NCBI Taxonomy" id="768733"/>
    <lineage>
        <taxon>Archaea</taxon>
        <taxon>Methanobacteriati</taxon>
        <taxon>Methanobacteriota</taxon>
        <taxon>Stenosarchaea group</taxon>
        <taxon>Methanomicrobia</taxon>
        <taxon>Methanosarcinales</taxon>
        <taxon>Methanosarcinaceae</taxon>
        <taxon>Methanosalsum</taxon>
    </lineage>
</organism>
<gene>
    <name evidence="6" type="ORF">D5R95_05735</name>
</gene>
<feature type="domain" description="CBS" evidence="5">
    <location>
        <begin position="207"/>
        <end position="262"/>
    </location>
</feature>
<sequence>MSIHNKKKSATQMNMKVRERLNSHTKNVQKKNPHLFSSDGLLDVGPVDFDAKEAKHPGEILTLATGDVVSIPPTTTIMGSIKTMTSKGFRRVPVTDAGTKRLEGIVTSTDIIDFLGGGERNRLVQEHYKGNLLAAINAEVREIMQHNVACADFSAGIDEVITTMLDDKTGGVPIVNKDRRLIGICTEKDFLRFIAGIFTNKTVGDYMSTNVTTISPDATIVDAARIMVKRGFRRLPIVRDGVLLGIVTASNIVQFIGNGDAFEKLITGNINEAFDEPISALISKDLVWTSAEMDLGDAANLMVDKNVGSLPIFDDGKLCGIITERDFLKAMID</sequence>
<protein>
    <submittedName>
        <fullName evidence="6">CBS domain-containing protein</fullName>
    </submittedName>
</protein>
<proteinExistence type="predicted"/>
<dbReference type="AlphaFoldDB" id="A0A3R7WE55"/>
<keyword evidence="2" id="KW-0677">Repeat</keyword>
<feature type="domain" description="CBS" evidence="5">
    <location>
        <begin position="63"/>
        <end position="123"/>
    </location>
</feature>
<evidence type="ECO:0000259" key="5">
    <source>
        <dbReference type="PROSITE" id="PS51371"/>
    </source>
</evidence>
<dbReference type="PROSITE" id="PS51371">
    <property type="entry name" value="CBS"/>
    <property type="match status" value="4"/>
</dbReference>
<evidence type="ECO:0000256" key="3">
    <source>
        <dbReference type="ARBA" id="ARBA00023167"/>
    </source>
</evidence>
<comment type="caution">
    <text evidence="6">The sequence shown here is derived from an EMBL/GenBank/DDBJ whole genome shotgun (WGS) entry which is preliminary data.</text>
</comment>
<feature type="domain" description="CBS" evidence="5">
    <location>
        <begin position="144"/>
        <end position="202"/>
    </location>
</feature>
<dbReference type="SUPFAM" id="SSF54631">
    <property type="entry name" value="CBS-domain pair"/>
    <property type="match status" value="3"/>
</dbReference>
<name>A0A3R7WE55_9EURY</name>
<dbReference type="PANTHER" id="PTHR48108:SF26">
    <property type="entry name" value="CBS DOMAIN-CONTAINING PROTEIN DDB_G0289609"/>
    <property type="match status" value="1"/>
</dbReference>
<accession>A0A3R7WE55</accession>
<dbReference type="GO" id="GO:0009086">
    <property type="term" value="P:methionine biosynthetic process"/>
    <property type="evidence" value="ECO:0007669"/>
    <property type="project" value="UniProtKB-KW"/>
</dbReference>
<dbReference type="Proteomes" id="UP000284763">
    <property type="component" value="Unassembled WGS sequence"/>
</dbReference>
<feature type="domain" description="CBS" evidence="5">
    <location>
        <begin position="282"/>
        <end position="333"/>
    </location>
</feature>
<dbReference type="InterPro" id="IPR046342">
    <property type="entry name" value="CBS_dom_sf"/>
</dbReference>
<evidence type="ECO:0000256" key="2">
    <source>
        <dbReference type="ARBA" id="ARBA00022737"/>
    </source>
</evidence>
<dbReference type="InterPro" id="IPR000644">
    <property type="entry name" value="CBS_dom"/>
</dbReference>
<evidence type="ECO:0000313" key="7">
    <source>
        <dbReference type="Proteomes" id="UP000284763"/>
    </source>
</evidence>
<evidence type="ECO:0000256" key="1">
    <source>
        <dbReference type="ARBA" id="ARBA00022605"/>
    </source>
</evidence>
<reference evidence="6 7" key="1">
    <citation type="submission" date="2018-08" db="EMBL/GenBank/DDBJ databases">
        <title>The metabolism and importance of syntrophic acetate oxidation coupled to methane or sulfide production in haloalkaline environments.</title>
        <authorList>
            <person name="Timmers P.H.A."/>
            <person name="Vavourakis C.D."/>
            <person name="Sorokin D.Y."/>
            <person name="Sinninghe Damste J.S."/>
            <person name="Muyzer G."/>
            <person name="Stams A.J.M."/>
            <person name="Plugge C.M."/>
        </authorList>
    </citation>
    <scope>NUCLEOTIDE SEQUENCE [LARGE SCALE GENOMIC DNA]</scope>
    <source>
        <strain evidence="6">MSAO_Arc3</strain>
    </source>
</reference>